<evidence type="ECO:0000313" key="15">
    <source>
        <dbReference type="EMBL" id="GAA2187641.1"/>
    </source>
</evidence>
<dbReference type="EMBL" id="BAAAOP010000005">
    <property type="protein sequence ID" value="GAA2187641.1"/>
    <property type="molecule type" value="Genomic_DNA"/>
</dbReference>
<dbReference type="InterPro" id="IPR029028">
    <property type="entry name" value="Alpha/beta_knot_MTases"/>
</dbReference>
<evidence type="ECO:0000259" key="13">
    <source>
        <dbReference type="Pfam" id="PF04452"/>
    </source>
</evidence>
<dbReference type="Pfam" id="PF04452">
    <property type="entry name" value="Methyltrans_RNA"/>
    <property type="match status" value="1"/>
</dbReference>
<name>A0ABN3B6K8_9MICO</name>
<keyword evidence="6 12" id="KW-0698">rRNA processing</keyword>
<evidence type="ECO:0000256" key="2">
    <source>
        <dbReference type="ARBA" id="ARBA00005528"/>
    </source>
</evidence>
<dbReference type="NCBIfam" id="NF008693">
    <property type="entry name" value="PRK11713.2-3"/>
    <property type="match status" value="1"/>
</dbReference>
<evidence type="ECO:0000256" key="9">
    <source>
        <dbReference type="ARBA" id="ARBA00022691"/>
    </source>
</evidence>
<dbReference type="InterPro" id="IPR015947">
    <property type="entry name" value="PUA-like_sf"/>
</dbReference>
<dbReference type="EC" id="2.1.1.193" evidence="3 12"/>
<dbReference type="InterPro" id="IPR006700">
    <property type="entry name" value="RsmE"/>
</dbReference>
<dbReference type="Proteomes" id="UP001501084">
    <property type="component" value="Unassembled WGS sequence"/>
</dbReference>
<dbReference type="RefSeq" id="WP_346057815.1">
    <property type="nucleotide sequence ID" value="NZ_BAAAOP010000005.1"/>
</dbReference>
<comment type="function">
    <text evidence="10 12">Specifically methylates the N3 position of the uracil ring of uridine 1498 (m3U1498) in 16S rRNA. Acts on the fully assembled 30S ribosomal subunit.</text>
</comment>
<dbReference type="Gene3D" id="2.40.240.20">
    <property type="entry name" value="Hypothetical PUA domain-like, domain 1"/>
    <property type="match status" value="1"/>
</dbReference>
<keyword evidence="9 12" id="KW-0949">S-adenosyl-L-methionine</keyword>
<dbReference type="Pfam" id="PF20260">
    <property type="entry name" value="PUA_4"/>
    <property type="match status" value="1"/>
</dbReference>
<dbReference type="SUPFAM" id="SSF88697">
    <property type="entry name" value="PUA domain-like"/>
    <property type="match status" value="1"/>
</dbReference>
<evidence type="ECO:0000256" key="12">
    <source>
        <dbReference type="PIRNR" id="PIRNR015601"/>
    </source>
</evidence>
<dbReference type="InterPro" id="IPR046887">
    <property type="entry name" value="RsmE_PUA-like"/>
</dbReference>
<comment type="caution">
    <text evidence="15">The sequence shown here is derived from an EMBL/GenBank/DDBJ whole genome shotgun (WGS) entry which is preliminary data.</text>
</comment>
<keyword evidence="16" id="KW-1185">Reference proteome</keyword>
<comment type="catalytic activity">
    <reaction evidence="11 12">
        <text>uridine(1498) in 16S rRNA + S-adenosyl-L-methionine = N(3)-methyluridine(1498) in 16S rRNA + S-adenosyl-L-homocysteine + H(+)</text>
        <dbReference type="Rhea" id="RHEA:42920"/>
        <dbReference type="Rhea" id="RHEA-COMP:10283"/>
        <dbReference type="Rhea" id="RHEA-COMP:10284"/>
        <dbReference type="ChEBI" id="CHEBI:15378"/>
        <dbReference type="ChEBI" id="CHEBI:57856"/>
        <dbReference type="ChEBI" id="CHEBI:59789"/>
        <dbReference type="ChEBI" id="CHEBI:65315"/>
        <dbReference type="ChEBI" id="CHEBI:74502"/>
        <dbReference type="EC" id="2.1.1.193"/>
    </reaction>
</comment>
<evidence type="ECO:0000256" key="8">
    <source>
        <dbReference type="ARBA" id="ARBA00022679"/>
    </source>
</evidence>
<evidence type="ECO:0000256" key="4">
    <source>
        <dbReference type="ARBA" id="ARBA00013673"/>
    </source>
</evidence>
<gene>
    <name evidence="15" type="ORF">GCM10009786_13440</name>
</gene>
<dbReference type="CDD" id="cd18084">
    <property type="entry name" value="RsmE-like"/>
    <property type="match status" value="1"/>
</dbReference>
<evidence type="ECO:0000256" key="6">
    <source>
        <dbReference type="ARBA" id="ARBA00022552"/>
    </source>
</evidence>
<dbReference type="NCBIfam" id="TIGR00046">
    <property type="entry name" value="RsmE family RNA methyltransferase"/>
    <property type="match status" value="1"/>
</dbReference>
<evidence type="ECO:0000256" key="3">
    <source>
        <dbReference type="ARBA" id="ARBA00012328"/>
    </source>
</evidence>
<keyword evidence="8 12" id="KW-0808">Transferase</keyword>
<evidence type="ECO:0000256" key="7">
    <source>
        <dbReference type="ARBA" id="ARBA00022603"/>
    </source>
</evidence>
<comment type="subcellular location">
    <subcellularLocation>
        <location evidence="1 12">Cytoplasm</location>
    </subcellularLocation>
</comment>
<evidence type="ECO:0000256" key="5">
    <source>
        <dbReference type="ARBA" id="ARBA00022490"/>
    </source>
</evidence>
<dbReference type="PANTHER" id="PTHR30027">
    <property type="entry name" value="RIBOSOMAL RNA SMALL SUBUNIT METHYLTRANSFERASE E"/>
    <property type="match status" value="1"/>
</dbReference>
<feature type="domain" description="Ribosomal RNA small subunit methyltransferase E methyltransferase" evidence="13">
    <location>
        <begin position="82"/>
        <end position="251"/>
    </location>
</feature>
<dbReference type="PANTHER" id="PTHR30027:SF3">
    <property type="entry name" value="16S RRNA (URACIL(1498)-N(3))-METHYLTRANSFERASE"/>
    <property type="match status" value="1"/>
</dbReference>
<protein>
    <recommendedName>
        <fullName evidence="4 12">Ribosomal RNA small subunit methyltransferase E</fullName>
        <ecNumber evidence="3 12">2.1.1.193</ecNumber>
    </recommendedName>
</protein>
<keyword evidence="7 12" id="KW-0489">Methyltransferase</keyword>
<evidence type="ECO:0000259" key="14">
    <source>
        <dbReference type="Pfam" id="PF20260"/>
    </source>
</evidence>
<evidence type="ECO:0000313" key="16">
    <source>
        <dbReference type="Proteomes" id="UP001501084"/>
    </source>
</evidence>
<dbReference type="PIRSF" id="PIRSF015601">
    <property type="entry name" value="MTase_slr0722"/>
    <property type="match status" value="1"/>
</dbReference>
<proteinExistence type="inferred from homology"/>
<comment type="similarity">
    <text evidence="2 12">Belongs to the RNA methyltransferase RsmE family.</text>
</comment>
<evidence type="ECO:0000256" key="1">
    <source>
        <dbReference type="ARBA" id="ARBA00004496"/>
    </source>
</evidence>
<dbReference type="InterPro" id="IPR046886">
    <property type="entry name" value="RsmE_MTase_dom"/>
</dbReference>
<evidence type="ECO:0000256" key="11">
    <source>
        <dbReference type="ARBA" id="ARBA00047944"/>
    </source>
</evidence>
<dbReference type="InterPro" id="IPR029026">
    <property type="entry name" value="tRNA_m1G_MTases_N"/>
</dbReference>
<reference evidence="15 16" key="1">
    <citation type="journal article" date="2019" name="Int. J. Syst. Evol. Microbiol.">
        <title>The Global Catalogue of Microorganisms (GCM) 10K type strain sequencing project: providing services to taxonomists for standard genome sequencing and annotation.</title>
        <authorList>
            <consortium name="The Broad Institute Genomics Platform"/>
            <consortium name="The Broad Institute Genome Sequencing Center for Infectious Disease"/>
            <person name="Wu L."/>
            <person name="Ma J."/>
        </authorList>
    </citation>
    <scope>NUCLEOTIDE SEQUENCE [LARGE SCALE GENOMIC DNA]</scope>
    <source>
        <strain evidence="15 16">JCM 14919</strain>
    </source>
</reference>
<organism evidence="15 16">
    <name type="scientific">Leucobacter alluvii</name>
    <dbReference type="NCBI Taxonomy" id="340321"/>
    <lineage>
        <taxon>Bacteria</taxon>
        <taxon>Bacillati</taxon>
        <taxon>Actinomycetota</taxon>
        <taxon>Actinomycetes</taxon>
        <taxon>Micrococcales</taxon>
        <taxon>Microbacteriaceae</taxon>
        <taxon>Leucobacter</taxon>
    </lineage>
</organism>
<feature type="domain" description="Ribosomal RNA small subunit methyltransferase E PUA-like" evidence="14">
    <location>
        <begin position="24"/>
        <end position="69"/>
    </location>
</feature>
<evidence type="ECO:0000256" key="10">
    <source>
        <dbReference type="ARBA" id="ARBA00025699"/>
    </source>
</evidence>
<accession>A0ABN3B6K8</accession>
<keyword evidence="5 12" id="KW-0963">Cytoplasm</keyword>
<sequence>MANLYYREDLDASDIVPGSLVEVSGDEGRHAVRVSRLRVGERTAIGDGAGALGDGAVESVAKDRFTVRIDRVIPSAPPAGPRLVLVQALAKGDRDERAVEQATEFGVDAIVPWQAARSVSRWDGSGAQERIAKGLAKWRRVAREASKQSMRARIPEVRVPVSLDGLREIASREQETVVVLHPRGTSRVSTWARSAAESAHPADELLLVVGPEGGFAGDELDGLEEAGASILLLGDTVLRTSSAGPAALAVLNAAFQRW</sequence>
<dbReference type="SUPFAM" id="SSF75217">
    <property type="entry name" value="alpha/beta knot"/>
    <property type="match status" value="1"/>
</dbReference>
<dbReference type="Gene3D" id="3.40.1280.10">
    <property type="match status" value="1"/>
</dbReference>